<comment type="caution">
    <text evidence="2">The sequence shown here is derived from an EMBL/GenBank/DDBJ whole genome shotgun (WGS) entry which is preliminary data.</text>
</comment>
<keyword evidence="1" id="KW-0175">Coiled coil</keyword>
<gene>
    <name evidence="2" type="ORF">FS320_00585</name>
</gene>
<reference evidence="2 3" key="1">
    <citation type="journal article" date="2019" name="Syst. Appl. Microbiol.">
        <title>Microvirga tunisiensis sp. nov., a root nodule symbiotic bacterium isolated from Lupinus micranthus and L. luteus grown in Northern Tunisia.</title>
        <authorList>
            <person name="Msaddak A."/>
            <person name="Rejili M."/>
            <person name="Duran D."/>
            <person name="Mars M."/>
            <person name="Palacios J.M."/>
            <person name="Ruiz-Argueso T."/>
            <person name="Rey L."/>
            <person name="Imperial J."/>
        </authorList>
    </citation>
    <scope>NUCLEOTIDE SEQUENCE [LARGE SCALE GENOMIC DNA]</scope>
    <source>
        <strain evidence="2 3">Lmie10</strain>
    </source>
</reference>
<organism evidence="2 3">
    <name type="scientific">Microvirga tunisiensis</name>
    <dbReference type="NCBI Taxonomy" id="2108360"/>
    <lineage>
        <taxon>Bacteria</taxon>
        <taxon>Pseudomonadati</taxon>
        <taxon>Pseudomonadota</taxon>
        <taxon>Alphaproteobacteria</taxon>
        <taxon>Hyphomicrobiales</taxon>
        <taxon>Methylobacteriaceae</taxon>
        <taxon>Microvirga</taxon>
    </lineage>
</organism>
<sequence length="236" mass="27034">MQKYFVEGVHRMGETTFAVEISDTRYGYSHPDRTIWLEVESSKPDFQRVTRDLTTDTAISSSLLDLPEEMISMLNLAAEAVTEFMAHEEMVLLPINPDRKLEVVKVDDSEGIYVSVVTDRMVDGKPEQITLEFAYCGKHPTVDFWTRVPIEDDVRAFAMQAANEARRQRILKKIKRAREAKEAQREAEKIVALEEKRIAKKAEQLGCTPALAEYIDRLEARIEILAETVSRHFEDA</sequence>
<evidence type="ECO:0000313" key="3">
    <source>
        <dbReference type="Proteomes" id="UP000403266"/>
    </source>
</evidence>
<dbReference type="EMBL" id="VOSK01000001">
    <property type="protein sequence ID" value="MPR23750.1"/>
    <property type="molecule type" value="Genomic_DNA"/>
</dbReference>
<dbReference type="Proteomes" id="UP000403266">
    <property type="component" value="Unassembled WGS sequence"/>
</dbReference>
<evidence type="ECO:0000256" key="1">
    <source>
        <dbReference type="SAM" id="Coils"/>
    </source>
</evidence>
<accession>A0A5N7MAS9</accession>
<name>A0A5N7MAS9_9HYPH</name>
<proteinExistence type="predicted"/>
<dbReference type="AlphaFoldDB" id="A0A5N7MAS9"/>
<keyword evidence="3" id="KW-1185">Reference proteome</keyword>
<evidence type="ECO:0000313" key="2">
    <source>
        <dbReference type="EMBL" id="MPR23750.1"/>
    </source>
</evidence>
<dbReference type="RefSeq" id="WP_152708655.1">
    <property type="nucleotide sequence ID" value="NZ_VOSJ01000001.1"/>
</dbReference>
<feature type="coiled-coil region" evidence="1">
    <location>
        <begin position="167"/>
        <end position="235"/>
    </location>
</feature>
<protein>
    <submittedName>
        <fullName evidence="2">Uncharacterized protein</fullName>
    </submittedName>
</protein>